<dbReference type="EnsemblMetazoa" id="ACOM029444-RA">
    <property type="protein sequence ID" value="ACOM029444-PA.1"/>
    <property type="gene ID" value="ACOM029444"/>
</dbReference>
<accession>A0A8W7PC72</accession>
<evidence type="ECO:0000256" key="3">
    <source>
        <dbReference type="ARBA" id="ARBA00022448"/>
    </source>
</evidence>
<keyword evidence="6" id="KW-0479">Metal-binding</keyword>
<comment type="subcellular location">
    <subcellularLocation>
        <location evidence="2">Membrane</location>
        <topology evidence="2">Multi-pass membrane protein</topology>
    </subcellularLocation>
</comment>
<feature type="transmembrane region" description="Helical" evidence="12">
    <location>
        <begin position="204"/>
        <end position="226"/>
    </location>
</feature>
<dbReference type="InterPro" id="IPR045150">
    <property type="entry name" value="CYB561D1/2"/>
</dbReference>
<feature type="transmembrane region" description="Helical" evidence="12">
    <location>
        <begin position="99"/>
        <end position="119"/>
    </location>
</feature>
<dbReference type="EC" id="7.2.1.3" evidence="11"/>
<name>A0A8W7PC72_ANOCL</name>
<dbReference type="CDD" id="cd08761">
    <property type="entry name" value="Cyt_b561_CYB561D2_like"/>
    <property type="match status" value="1"/>
</dbReference>
<feature type="transmembrane region" description="Helical" evidence="12">
    <location>
        <begin position="31"/>
        <end position="50"/>
    </location>
</feature>
<evidence type="ECO:0000256" key="6">
    <source>
        <dbReference type="ARBA" id="ARBA00022723"/>
    </source>
</evidence>
<dbReference type="PANTHER" id="PTHR15422">
    <property type="entry name" value="OS05G0565100 PROTEIN"/>
    <property type="match status" value="1"/>
</dbReference>
<dbReference type="GO" id="GO:0140571">
    <property type="term" value="F:transmembrane ascorbate ferrireductase activity"/>
    <property type="evidence" value="ECO:0007669"/>
    <property type="project" value="UniProtKB-EC"/>
</dbReference>
<evidence type="ECO:0000256" key="2">
    <source>
        <dbReference type="ARBA" id="ARBA00004141"/>
    </source>
</evidence>
<proteinExistence type="predicted"/>
<evidence type="ECO:0000256" key="1">
    <source>
        <dbReference type="ARBA" id="ARBA00001970"/>
    </source>
</evidence>
<dbReference type="GO" id="GO:0140575">
    <property type="term" value="F:transmembrane monodehydroascorbate reductase activity"/>
    <property type="evidence" value="ECO:0007669"/>
    <property type="project" value="InterPro"/>
</dbReference>
<evidence type="ECO:0000256" key="9">
    <source>
        <dbReference type="ARBA" id="ARBA00023004"/>
    </source>
</evidence>
<dbReference type="InterPro" id="IPR006593">
    <property type="entry name" value="Cyt_b561/ferric_Rdtase_TM"/>
</dbReference>
<dbReference type="SMART" id="SM00665">
    <property type="entry name" value="B561"/>
    <property type="match status" value="1"/>
</dbReference>
<keyword evidence="3" id="KW-0813">Transport</keyword>
<evidence type="ECO:0000256" key="10">
    <source>
        <dbReference type="ARBA" id="ARBA00023136"/>
    </source>
</evidence>
<keyword evidence="4" id="KW-0349">Heme</keyword>
<dbReference type="Proteomes" id="UP000075882">
    <property type="component" value="Unassembled WGS sequence"/>
</dbReference>
<evidence type="ECO:0000256" key="11">
    <source>
        <dbReference type="ARBA" id="ARBA00024225"/>
    </source>
</evidence>
<evidence type="ECO:0000256" key="8">
    <source>
        <dbReference type="ARBA" id="ARBA00022989"/>
    </source>
</evidence>
<keyword evidence="5 12" id="KW-0812">Transmembrane</keyword>
<evidence type="ECO:0000259" key="13">
    <source>
        <dbReference type="PROSITE" id="PS50939"/>
    </source>
</evidence>
<dbReference type="PANTHER" id="PTHR15422:SF43">
    <property type="entry name" value="ASCORBATE FERRIREDUCTASE (TRANSMEMBRANE)"/>
    <property type="match status" value="1"/>
</dbReference>
<feature type="domain" description="Cytochrome b561" evidence="13">
    <location>
        <begin position="28"/>
        <end position="229"/>
    </location>
</feature>
<evidence type="ECO:0000256" key="12">
    <source>
        <dbReference type="SAM" id="Phobius"/>
    </source>
</evidence>
<dbReference type="AlphaFoldDB" id="A0A8W7PC72"/>
<evidence type="ECO:0000256" key="4">
    <source>
        <dbReference type="ARBA" id="ARBA00022617"/>
    </source>
</evidence>
<dbReference type="Pfam" id="PF03188">
    <property type="entry name" value="Cytochrom_B561"/>
    <property type="match status" value="1"/>
</dbReference>
<feature type="transmembrane region" description="Helical" evidence="12">
    <location>
        <begin position="57"/>
        <end position="79"/>
    </location>
</feature>
<keyword evidence="10 12" id="KW-0472">Membrane</keyword>
<evidence type="ECO:0000256" key="5">
    <source>
        <dbReference type="ARBA" id="ARBA00022692"/>
    </source>
</evidence>
<dbReference type="GO" id="GO:0016020">
    <property type="term" value="C:membrane"/>
    <property type="evidence" value="ECO:0007669"/>
    <property type="project" value="UniProtKB-SubCell"/>
</dbReference>
<comment type="cofactor">
    <cofactor evidence="1">
        <name>heme b</name>
        <dbReference type="ChEBI" id="CHEBI:60344"/>
    </cofactor>
</comment>
<protein>
    <recommendedName>
        <fullName evidence="11">ascorbate ferrireductase (transmembrane)</fullName>
        <ecNumber evidence="11">7.2.1.3</ecNumber>
    </recommendedName>
</protein>
<sequence>MFTASDKELVADKKKPAENEWICMMEGIFNTLNHTMIGVVCIYTSWLCWINGFEKLYTWHVFLTLIGYHLLMAEGIVLLYSGNGWTQKLTHSHKRTVHWLIEVVGCSCCVVGIALEIYFRESTNRRHFSSTHSIVGLVSLAFLALTLVNGLMALFAPELRRRIRPIYSKLGHYLTGTVCYVLGMVAIVLAYEKKIYRQNTITEGITMMTVFTIAVTVLIDVINVGSLTAVRYSEASTVRQWAIFCIVLCVAVTRLRIVVIVMLLMLVSSMATMLVLMLALVALIPVAELPPIDSTIIEHGPGGDVMSTERDRVVTIDEKPLIGRFQRCRSGEFGETKTEQKLENVFFLKLVNMFKKHQFRIPEMGRQTVVPHRTAPLFMNVPEITPLL</sequence>
<feature type="transmembrane region" description="Helical" evidence="12">
    <location>
        <begin position="262"/>
        <end position="284"/>
    </location>
</feature>
<evidence type="ECO:0000313" key="14">
    <source>
        <dbReference type="EnsemblMetazoa" id="ACOM029444-PA.1"/>
    </source>
</evidence>
<dbReference type="GO" id="GO:0046872">
    <property type="term" value="F:metal ion binding"/>
    <property type="evidence" value="ECO:0007669"/>
    <property type="project" value="UniProtKB-KW"/>
</dbReference>
<dbReference type="Gene3D" id="1.20.120.1770">
    <property type="match status" value="1"/>
</dbReference>
<organism evidence="14">
    <name type="scientific">Anopheles coluzzii</name>
    <name type="common">African malaria mosquito</name>
    <dbReference type="NCBI Taxonomy" id="1518534"/>
    <lineage>
        <taxon>Eukaryota</taxon>
        <taxon>Metazoa</taxon>
        <taxon>Ecdysozoa</taxon>
        <taxon>Arthropoda</taxon>
        <taxon>Hexapoda</taxon>
        <taxon>Insecta</taxon>
        <taxon>Pterygota</taxon>
        <taxon>Neoptera</taxon>
        <taxon>Endopterygota</taxon>
        <taxon>Diptera</taxon>
        <taxon>Nematocera</taxon>
        <taxon>Culicoidea</taxon>
        <taxon>Culicidae</taxon>
        <taxon>Anophelinae</taxon>
        <taxon>Anopheles</taxon>
    </lineage>
</organism>
<dbReference type="VEuPathDB" id="VectorBase:ACON2_038564"/>
<keyword evidence="8 12" id="KW-1133">Transmembrane helix</keyword>
<reference evidence="14" key="1">
    <citation type="submission" date="2022-08" db="UniProtKB">
        <authorList>
            <consortium name="EnsemblMetazoa"/>
        </authorList>
    </citation>
    <scope>IDENTIFICATION</scope>
</reference>
<keyword evidence="9" id="KW-0408">Iron</keyword>
<dbReference type="PROSITE" id="PS50939">
    <property type="entry name" value="CYTOCHROME_B561"/>
    <property type="match status" value="1"/>
</dbReference>
<keyword evidence="7" id="KW-0249">Electron transport</keyword>
<feature type="transmembrane region" description="Helical" evidence="12">
    <location>
        <begin position="238"/>
        <end position="255"/>
    </location>
</feature>
<feature type="transmembrane region" description="Helical" evidence="12">
    <location>
        <begin position="173"/>
        <end position="192"/>
    </location>
</feature>
<evidence type="ECO:0000256" key="7">
    <source>
        <dbReference type="ARBA" id="ARBA00022982"/>
    </source>
</evidence>
<feature type="transmembrane region" description="Helical" evidence="12">
    <location>
        <begin position="131"/>
        <end position="153"/>
    </location>
</feature>